<dbReference type="AlphaFoldDB" id="A0A376BBM4"/>
<evidence type="ECO:0000313" key="10">
    <source>
        <dbReference type="EMBL" id="SSD62095.1"/>
    </source>
</evidence>
<feature type="transmembrane region" description="Helical" evidence="9">
    <location>
        <begin position="272"/>
        <end position="295"/>
    </location>
</feature>
<keyword evidence="5" id="KW-0732">Signal</keyword>
<dbReference type="EMBL" id="UFAJ01001133">
    <property type="protein sequence ID" value="SSD62095.1"/>
    <property type="molecule type" value="Genomic_DNA"/>
</dbReference>
<comment type="similarity">
    <text evidence="3 9">Belongs to the nonaspanin (TM9SF) (TC 9.A.2) family.</text>
</comment>
<dbReference type="PANTHER" id="PTHR10766">
    <property type="entry name" value="TRANSMEMBRANE 9 SUPERFAMILY PROTEIN"/>
    <property type="match status" value="1"/>
</dbReference>
<dbReference type="InterPro" id="IPR004240">
    <property type="entry name" value="EMP70"/>
</dbReference>
<evidence type="ECO:0000256" key="9">
    <source>
        <dbReference type="RuleBase" id="RU363079"/>
    </source>
</evidence>
<evidence type="ECO:0000256" key="1">
    <source>
        <dbReference type="ARBA" id="ARBA00004141"/>
    </source>
</evidence>
<feature type="transmembrane region" description="Helical" evidence="9">
    <location>
        <begin position="430"/>
        <end position="458"/>
    </location>
</feature>
<feature type="transmembrane region" description="Helical" evidence="9">
    <location>
        <begin position="638"/>
        <end position="668"/>
    </location>
</feature>
<protein>
    <recommendedName>
        <fullName evidence="9">Transmembrane 9 superfamily member</fullName>
    </recommendedName>
</protein>
<feature type="transmembrane region" description="Helical" evidence="9">
    <location>
        <begin position="704"/>
        <end position="723"/>
    </location>
</feature>
<evidence type="ECO:0000256" key="2">
    <source>
        <dbReference type="ARBA" id="ARBA00004555"/>
    </source>
</evidence>
<evidence type="ECO:0000256" key="5">
    <source>
        <dbReference type="ARBA" id="ARBA00022729"/>
    </source>
</evidence>
<sequence>MPYHHLSTSKFSTNTDFKTIEHLQDYISNGAWIKPNVYHTGDKVELLVNKIVSEHNPIPHAYYDLPFVCPPQSDKKPLHLSLMEILGGDRKWQSDYKLFFKKDQQCARLCDRIIKPWAVNYLIELIKQEYMVKWLIDDELPGATTFISTIDHKKYYTDGFPLGFIDESTGKVFINNHVMLVIRYRTEDYNRFTILGFEVYPKSTADAICPGGSKNYKHFELVNFEEGATMDEIRLPFTYSVYWREELKHTWRNRWQYFIDSKEISEWNTSKLHWIALLNSAFIASIACSIVLFIYKNLVSTKQSIKKNDNSSMHLVDERNINTSVRSGSLLKYNIIRHFTNTSRVIGGNKRSRWFNLLSLLISCGVQSSCILLGFILISCSLNKLHNIGGTVYTFAVSCFITGCILASFIGVLLLNYGIDDTSNLSMKRILLEGLVCGSFVPLLTLCLIIFFNSIVWITDSSHVLPFKTVVLLVGAYCIICIPLSLVVAVFTKLFLELINNGRASVTTDSSTSDSVVGNDSSGDIANKLKGNNISISDIFITYFDMFMNICTDNNDNNDEMTTSNGFNLSPSPSSTLSSTPYANFINVGTITDKNASTFMDNPILLILIFGIVPFTVIYVELLSIYKSIWAEKAHFYYLYGFLLANLGLLCLSICSISIIGTCLHFYYSKAYLRLQDGDQSQLDTITSPSLRNRILDDWKWQSFFIGGSVAWYLEIYSIYYVFFVLKITDFSSIFLFICFTALFNGFVLFAFGSLGFISSCFFICKVFHFATLNGSGGNGFFFKNRHA</sequence>
<evidence type="ECO:0000256" key="4">
    <source>
        <dbReference type="ARBA" id="ARBA00022692"/>
    </source>
</evidence>
<organism evidence="10 11">
    <name type="scientific">Saccharomycodes ludwigii</name>
    <dbReference type="NCBI Taxonomy" id="36035"/>
    <lineage>
        <taxon>Eukaryota</taxon>
        <taxon>Fungi</taxon>
        <taxon>Dikarya</taxon>
        <taxon>Ascomycota</taxon>
        <taxon>Saccharomycotina</taxon>
        <taxon>Saccharomycetes</taxon>
        <taxon>Saccharomycodales</taxon>
        <taxon>Saccharomycodaceae</taxon>
        <taxon>Saccharomycodes</taxon>
    </lineage>
</organism>
<keyword evidence="7" id="KW-0333">Golgi apparatus</keyword>
<dbReference type="Proteomes" id="UP000262825">
    <property type="component" value="Unassembled WGS sequence"/>
</dbReference>
<evidence type="ECO:0000256" key="3">
    <source>
        <dbReference type="ARBA" id="ARBA00005227"/>
    </source>
</evidence>
<dbReference type="VEuPathDB" id="FungiDB:SCODWIG_03857"/>
<keyword evidence="4 9" id="KW-0812">Transmembrane</keyword>
<keyword evidence="6 9" id="KW-1133">Transmembrane helix</keyword>
<evidence type="ECO:0000313" key="11">
    <source>
        <dbReference type="Proteomes" id="UP000262825"/>
    </source>
</evidence>
<feature type="transmembrane region" description="Helical" evidence="9">
    <location>
        <begin position="354"/>
        <end position="378"/>
    </location>
</feature>
<feature type="transmembrane region" description="Helical" evidence="9">
    <location>
        <begin position="735"/>
        <end position="765"/>
    </location>
</feature>
<evidence type="ECO:0000256" key="8">
    <source>
        <dbReference type="ARBA" id="ARBA00023136"/>
    </source>
</evidence>
<dbReference type="PANTHER" id="PTHR10766:SF55">
    <property type="entry name" value="TRANSMEMBRANE 9 SUPERFAMILY MEMBER 4"/>
    <property type="match status" value="1"/>
</dbReference>
<accession>A0A376BBM4</accession>
<dbReference type="GO" id="GO:0005794">
    <property type="term" value="C:Golgi apparatus"/>
    <property type="evidence" value="ECO:0007669"/>
    <property type="project" value="UniProtKB-SubCell"/>
</dbReference>
<feature type="transmembrane region" description="Helical" evidence="9">
    <location>
        <begin position="390"/>
        <end position="418"/>
    </location>
</feature>
<keyword evidence="8 9" id="KW-0472">Membrane</keyword>
<name>A0A376BBM4_9ASCO</name>
<gene>
    <name evidence="10" type="ORF">SCODWIG_03857</name>
</gene>
<dbReference type="GO" id="GO:0016020">
    <property type="term" value="C:membrane"/>
    <property type="evidence" value="ECO:0007669"/>
    <property type="project" value="UniProtKB-SubCell"/>
</dbReference>
<reference evidence="11" key="1">
    <citation type="submission" date="2018-06" db="EMBL/GenBank/DDBJ databases">
        <authorList>
            <person name="Guldener U."/>
        </authorList>
    </citation>
    <scope>NUCLEOTIDE SEQUENCE [LARGE SCALE GENOMIC DNA]</scope>
    <source>
        <strain evidence="11">UTAD17</strain>
    </source>
</reference>
<feature type="transmembrane region" description="Helical" evidence="9">
    <location>
        <begin position="470"/>
        <end position="496"/>
    </location>
</feature>
<evidence type="ECO:0000256" key="7">
    <source>
        <dbReference type="ARBA" id="ARBA00023034"/>
    </source>
</evidence>
<proteinExistence type="inferred from homology"/>
<keyword evidence="11" id="KW-1185">Reference proteome</keyword>
<dbReference type="Pfam" id="PF02990">
    <property type="entry name" value="EMP70"/>
    <property type="match status" value="2"/>
</dbReference>
<dbReference type="GO" id="GO:0072657">
    <property type="term" value="P:protein localization to membrane"/>
    <property type="evidence" value="ECO:0007669"/>
    <property type="project" value="TreeGrafter"/>
</dbReference>
<comment type="subcellular location">
    <subcellularLocation>
        <location evidence="2">Golgi apparatus</location>
    </subcellularLocation>
    <subcellularLocation>
        <location evidence="1">Membrane</location>
        <topology evidence="1">Multi-pass membrane protein</topology>
    </subcellularLocation>
</comment>
<evidence type="ECO:0000256" key="6">
    <source>
        <dbReference type="ARBA" id="ARBA00022989"/>
    </source>
</evidence>
<feature type="transmembrane region" description="Helical" evidence="9">
    <location>
        <begin position="604"/>
        <end position="626"/>
    </location>
</feature>